<reference evidence="12" key="1">
    <citation type="submission" date="2021-10" db="EMBL/GenBank/DDBJ databases">
        <title>De novo Genome Assembly of Clathrus columnatus (Basidiomycota, Fungi) Using Illumina and Nanopore Sequence Data.</title>
        <authorList>
            <person name="Ogiso-Tanaka E."/>
            <person name="Itagaki H."/>
            <person name="Hosoya T."/>
            <person name="Hosaka K."/>
        </authorList>
    </citation>
    <scope>NUCLEOTIDE SEQUENCE</scope>
    <source>
        <strain evidence="12">MO-923</strain>
    </source>
</reference>
<gene>
    <name evidence="12" type="ORF">Clacol_002387</name>
</gene>
<name>A0AAV5A4K4_9AGAM</name>
<evidence type="ECO:0000256" key="5">
    <source>
        <dbReference type="ARBA" id="ARBA00022692"/>
    </source>
</evidence>
<keyword evidence="6 10" id="KW-0735">Signal-anchor</keyword>
<comment type="subcellular location">
    <subcellularLocation>
        <location evidence="1 10">Golgi apparatus membrane</location>
        <topology evidence="1 10">Single-pass type II membrane protein</topology>
    </subcellularLocation>
</comment>
<evidence type="ECO:0000256" key="11">
    <source>
        <dbReference type="SAM" id="MobiDB-lite"/>
    </source>
</evidence>
<evidence type="ECO:0000256" key="3">
    <source>
        <dbReference type="ARBA" id="ARBA00022676"/>
    </source>
</evidence>
<dbReference type="EC" id="2.4.1.-" evidence="10"/>
<dbReference type="EMBL" id="BPWL01000003">
    <property type="protein sequence ID" value="GJJ08179.1"/>
    <property type="molecule type" value="Genomic_DNA"/>
</dbReference>
<keyword evidence="3 10" id="KW-0328">Glycosyltransferase</keyword>
<protein>
    <recommendedName>
        <fullName evidence="10">Hexosyltransferase</fullName>
        <ecNumber evidence="10">2.4.1.-</ecNumber>
    </recommendedName>
</protein>
<dbReference type="GO" id="GO:0016758">
    <property type="term" value="F:hexosyltransferase activity"/>
    <property type="evidence" value="ECO:0007669"/>
    <property type="project" value="InterPro"/>
</dbReference>
<organism evidence="12 13">
    <name type="scientific">Clathrus columnatus</name>
    <dbReference type="NCBI Taxonomy" id="1419009"/>
    <lineage>
        <taxon>Eukaryota</taxon>
        <taxon>Fungi</taxon>
        <taxon>Dikarya</taxon>
        <taxon>Basidiomycota</taxon>
        <taxon>Agaricomycotina</taxon>
        <taxon>Agaricomycetes</taxon>
        <taxon>Phallomycetidae</taxon>
        <taxon>Phallales</taxon>
        <taxon>Clathraceae</taxon>
        <taxon>Clathrus</taxon>
    </lineage>
</organism>
<comment type="caution">
    <text evidence="12">The sequence shown here is derived from an EMBL/GenBank/DDBJ whole genome shotgun (WGS) entry which is preliminary data.</text>
</comment>
<keyword evidence="9 10" id="KW-0472">Membrane</keyword>
<dbReference type="PANTHER" id="PTHR11214">
    <property type="entry name" value="BETA-1,3-N-ACETYLGLUCOSAMINYLTRANSFERASE"/>
    <property type="match status" value="1"/>
</dbReference>
<keyword evidence="5 10" id="KW-0812">Transmembrane</keyword>
<sequence>MFRQISYARVPTSEPRSSTLPPAVTTSRKRKASPLRLIFRPKFILSISIFIVIIILLDIRSKTWVGPVYIFDKEERPGWLDVPRMGDPLLFRVAVISHPSEVHRRQYIRDLIFAGVPPNEIQIDYRFFVGLPLEDEFGEVSDEIWREQERHKDMVIIQKPDVYERISEKRYAALKWADSFSNASYDYFMTMDSDTFVRFRALARRFPVIFPDGNVDPRQQPIMIGRMKPHWFYWLTNVTDESVTINEEDTQIAGPKYKYPVGIGYIFSSFLVKILLSTQPPVPHHIHYPYDDVMIGSWIAALKNYHQPDLTFRYSKHSWNVLSQKAHPQPLLPSPVNTLIVDDLGWHDYPGRQYGHKFEGSISWNSVCIHHIHTEEIPMLRRLKEFRGEWPEPKPYTTLGLSDD</sequence>
<proteinExistence type="inferred from homology"/>
<keyword evidence="8 10" id="KW-0333">Golgi apparatus</keyword>
<dbReference type="Proteomes" id="UP001050691">
    <property type="component" value="Unassembled WGS sequence"/>
</dbReference>
<comment type="similarity">
    <text evidence="2 10">Belongs to the glycosyltransferase 31 family.</text>
</comment>
<feature type="region of interest" description="Disordered" evidence="11">
    <location>
        <begin position="1"/>
        <end position="25"/>
    </location>
</feature>
<keyword evidence="7 10" id="KW-1133">Transmembrane helix</keyword>
<evidence type="ECO:0000256" key="6">
    <source>
        <dbReference type="ARBA" id="ARBA00022968"/>
    </source>
</evidence>
<dbReference type="GO" id="GO:0000139">
    <property type="term" value="C:Golgi membrane"/>
    <property type="evidence" value="ECO:0007669"/>
    <property type="project" value="UniProtKB-SubCell"/>
</dbReference>
<evidence type="ECO:0000256" key="8">
    <source>
        <dbReference type="ARBA" id="ARBA00023034"/>
    </source>
</evidence>
<dbReference type="AlphaFoldDB" id="A0AAV5A4K4"/>
<dbReference type="Gene3D" id="3.90.550.50">
    <property type="match status" value="1"/>
</dbReference>
<evidence type="ECO:0000256" key="7">
    <source>
        <dbReference type="ARBA" id="ARBA00022989"/>
    </source>
</evidence>
<dbReference type="Pfam" id="PF01762">
    <property type="entry name" value="Galactosyl_T"/>
    <property type="match status" value="1"/>
</dbReference>
<evidence type="ECO:0000256" key="4">
    <source>
        <dbReference type="ARBA" id="ARBA00022679"/>
    </source>
</evidence>
<evidence type="ECO:0000256" key="9">
    <source>
        <dbReference type="ARBA" id="ARBA00023136"/>
    </source>
</evidence>
<evidence type="ECO:0000313" key="12">
    <source>
        <dbReference type="EMBL" id="GJJ08179.1"/>
    </source>
</evidence>
<evidence type="ECO:0000256" key="2">
    <source>
        <dbReference type="ARBA" id="ARBA00008661"/>
    </source>
</evidence>
<evidence type="ECO:0000256" key="1">
    <source>
        <dbReference type="ARBA" id="ARBA00004323"/>
    </source>
</evidence>
<keyword evidence="4" id="KW-0808">Transferase</keyword>
<feature type="compositionally biased region" description="Polar residues" evidence="11">
    <location>
        <begin position="14"/>
        <end position="25"/>
    </location>
</feature>
<feature type="transmembrane region" description="Helical" evidence="10">
    <location>
        <begin position="37"/>
        <end position="57"/>
    </location>
</feature>
<accession>A0AAV5A4K4</accession>
<dbReference type="InterPro" id="IPR002659">
    <property type="entry name" value="Glyco_trans_31"/>
</dbReference>
<evidence type="ECO:0000256" key="10">
    <source>
        <dbReference type="RuleBase" id="RU363063"/>
    </source>
</evidence>
<evidence type="ECO:0000313" key="13">
    <source>
        <dbReference type="Proteomes" id="UP001050691"/>
    </source>
</evidence>
<keyword evidence="13" id="KW-1185">Reference proteome</keyword>